<dbReference type="EC" id="2.7.13.3" evidence="2"/>
<evidence type="ECO:0000256" key="2">
    <source>
        <dbReference type="ARBA" id="ARBA00012438"/>
    </source>
</evidence>
<dbReference type="InterPro" id="IPR043150">
    <property type="entry name" value="Phytochrome_PHY_sf"/>
</dbReference>
<keyword evidence="6" id="KW-0808">Transferase</keyword>
<proteinExistence type="predicted"/>
<dbReference type="SMART" id="SM00065">
    <property type="entry name" value="GAF"/>
    <property type="match status" value="1"/>
</dbReference>
<evidence type="ECO:0000256" key="5">
    <source>
        <dbReference type="ARBA" id="ARBA00022606"/>
    </source>
</evidence>
<keyword evidence="7" id="KW-0547">Nucleotide-binding</keyword>
<keyword evidence="5" id="KW-0716">Sensory transduction</keyword>
<keyword evidence="10" id="KW-0157">Chromophore</keyword>
<evidence type="ECO:0000256" key="12">
    <source>
        <dbReference type="PROSITE-ProRule" id="PRU00169"/>
    </source>
</evidence>
<keyword evidence="8 15" id="KW-0418">Kinase</keyword>
<dbReference type="InterPro" id="IPR001294">
    <property type="entry name" value="Phytochrome"/>
</dbReference>
<keyword evidence="9" id="KW-0067">ATP-binding</keyword>
<dbReference type="SMART" id="SM00448">
    <property type="entry name" value="REC"/>
    <property type="match status" value="1"/>
</dbReference>
<dbReference type="Pfam" id="PF00072">
    <property type="entry name" value="Response_reg"/>
    <property type="match status" value="1"/>
</dbReference>
<dbReference type="Gene3D" id="3.30.450.20">
    <property type="entry name" value="PAS domain"/>
    <property type="match status" value="1"/>
</dbReference>
<dbReference type="InterPro" id="IPR011006">
    <property type="entry name" value="CheY-like_superfamily"/>
</dbReference>
<protein>
    <recommendedName>
        <fullName evidence="2">histidine kinase</fullName>
        <ecNumber evidence="2">2.7.13.3</ecNumber>
    </recommendedName>
</protein>
<dbReference type="InterPro" id="IPR003018">
    <property type="entry name" value="GAF"/>
</dbReference>
<dbReference type="InterPro" id="IPR035965">
    <property type="entry name" value="PAS-like_dom_sf"/>
</dbReference>
<keyword evidence="3" id="KW-0600">Photoreceptor protein</keyword>
<evidence type="ECO:0000256" key="1">
    <source>
        <dbReference type="ARBA" id="ARBA00000085"/>
    </source>
</evidence>
<dbReference type="SMART" id="SM00911">
    <property type="entry name" value="HWE_HK"/>
    <property type="match status" value="1"/>
</dbReference>
<dbReference type="InterPro" id="IPR029016">
    <property type="entry name" value="GAF-like_dom_sf"/>
</dbReference>
<name>A0ABW3JS68_9FLAO</name>
<sequence length="849" mass="95440">MNNETSKLNLEKQAIDNCEKQVINDVGYIQPFGYLFGITPNNFVITHVSDNCSEWCNSPVEAILGKKLNSFFSEEFIHQCNNTLAHSTIKIQREYVGRIEANNLKCDAFVHIKNNRLILELQKTNSNQETGIKSLDYVQHVLYRISSHQKIQSLLEHVVEELRAISGFDRVKAYKFLSDGAGEVIAESKSPLIESYLGLRFPAFDIPQAARKLYTQTPIRIIPAVAADQIKIHTLDDNQKPLDLSLAIFRGVVPVHAMYLSNMNIKGSLSIPIVINGKMWGLFAFHHLKEKMLDSEILTTLEILGRSISLMLGAILQKQQLAITQESSRIVSSLFISDDSVLGFKSYWESVGPELATLLECDGVALLGNNSYDTYGTCLGKNSAIKLATYINNDFTINKDTTTPIAINSIASNYPDLQIDEIAGVFAIPVPVKSYQYVFYFRKQIEKQVQWAGNPTKKIEKTEDGFRLNPRASFSEYVSSKHQQSDPFDDFDFSIGVALGEALTKIMSSINIQNEHRERLGLVIRELNHRVRNTLALVSSIVSQSQYKAHSIESYIITLKQRILALSETQKLLTEQNWKPINIRTFFDRSLVSYREYIGSRILLKGKEYALPANLASLFSLIIHELASNSSKYGALSNSNGFIKIEWKFKNENLSIHWKETDGPIVKKPSRFGFGYTLITEALPYEFKGTSDIKFLPKGIEAFFKIPIATSEILLNKNNTNNDDSLNTGLQNFKALILEDDYIIAKETTALLKQLGAKEVDTIPAIETAINCINTKWYDIAILDANIRGEFSGKVADLLHQKKIPFVFATGYGSKDQNLKSYHSIAILTKPVSKAKLANAIKNINQNIT</sequence>
<dbReference type="PRINTS" id="PR01033">
    <property type="entry name" value="PHYTOCHROME"/>
</dbReference>
<dbReference type="SUPFAM" id="SSF52172">
    <property type="entry name" value="CheY-like"/>
    <property type="match status" value="1"/>
</dbReference>
<comment type="catalytic activity">
    <reaction evidence="1">
        <text>ATP + protein L-histidine = ADP + protein N-phospho-L-histidine.</text>
        <dbReference type="EC" id="2.7.13.3"/>
    </reaction>
</comment>
<accession>A0ABW3JS68</accession>
<evidence type="ECO:0000256" key="3">
    <source>
        <dbReference type="ARBA" id="ARBA00022543"/>
    </source>
</evidence>
<keyword evidence="16" id="KW-1185">Reference proteome</keyword>
<evidence type="ECO:0000259" key="14">
    <source>
        <dbReference type="PROSITE" id="PS50110"/>
    </source>
</evidence>
<dbReference type="PROSITE" id="PS50046">
    <property type="entry name" value="PHYTOCHROME_2"/>
    <property type="match status" value="1"/>
</dbReference>
<dbReference type="SUPFAM" id="SSF55785">
    <property type="entry name" value="PYP-like sensor domain (PAS domain)"/>
    <property type="match status" value="1"/>
</dbReference>
<evidence type="ECO:0000256" key="6">
    <source>
        <dbReference type="ARBA" id="ARBA00022679"/>
    </source>
</evidence>
<dbReference type="Pfam" id="PF00360">
    <property type="entry name" value="PHY"/>
    <property type="match status" value="1"/>
</dbReference>
<evidence type="ECO:0000256" key="10">
    <source>
        <dbReference type="ARBA" id="ARBA00022991"/>
    </source>
</evidence>
<dbReference type="EMBL" id="JBHTJR010000022">
    <property type="protein sequence ID" value="MFD0992406.1"/>
    <property type="molecule type" value="Genomic_DNA"/>
</dbReference>
<evidence type="ECO:0000259" key="13">
    <source>
        <dbReference type="PROSITE" id="PS50046"/>
    </source>
</evidence>
<evidence type="ECO:0000313" key="15">
    <source>
        <dbReference type="EMBL" id="MFD0992406.1"/>
    </source>
</evidence>
<dbReference type="PANTHER" id="PTHR41523:SF7">
    <property type="entry name" value="HISTIDINE KINASE"/>
    <property type="match status" value="1"/>
</dbReference>
<dbReference type="Pfam" id="PF08446">
    <property type="entry name" value="PAS_2"/>
    <property type="match status" value="1"/>
</dbReference>
<dbReference type="InterPro" id="IPR001789">
    <property type="entry name" value="Sig_transdc_resp-reg_receiver"/>
</dbReference>
<evidence type="ECO:0000256" key="9">
    <source>
        <dbReference type="ARBA" id="ARBA00022840"/>
    </source>
</evidence>
<dbReference type="Pfam" id="PF01590">
    <property type="entry name" value="GAF"/>
    <property type="match status" value="1"/>
</dbReference>
<dbReference type="GO" id="GO:0016301">
    <property type="term" value="F:kinase activity"/>
    <property type="evidence" value="ECO:0007669"/>
    <property type="project" value="UniProtKB-KW"/>
</dbReference>
<feature type="domain" description="Phytochrome chromophore attachment site" evidence="13">
    <location>
        <begin position="150"/>
        <end position="306"/>
    </location>
</feature>
<dbReference type="RefSeq" id="WP_386105666.1">
    <property type="nucleotide sequence ID" value="NZ_JBHTJR010000022.1"/>
</dbReference>
<dbReference type="Pfam" id="PF07536">
    <property type="entry name" value="HWE_HK"/>
    <property type="match status" value="1"/>
</dbReference>
<dbReference type="InterPro" id="IPR016132">
    <property type="entry name" value="Phyto_chromo_attachment"/>
</dbReference>
<feature type="modified residue" description="4-aspartylphosphate" evidence="12">
    <location>
        <position position="784"/>
    </location>
</feature>
<comment type="caution">
    <text evidence="15">The sequence shown here is derived from an EMBL/GenBank/DDBJ whole genome shotgun (WGS) entry which is preliminary data.</text>
</comment>
<dbReference type="InterPro" id="IPR013515">
    <property type="entry name" value="Phytochrome_cen-reg"/>
</dbReference>
<evidence type="ECO:0000313" key="16">
    <source>
        <dbReference type="Proteomes" id="UP001597062"/>
    </source>
</evidence>
<dbReference type="Gene3D" id="3.30.450.40">
    <property type="match status" value="1"/>
</dbReference>
<evidence type="ECO:0000256" key="11">
    <source>
        <dbReference type="ARBA" id="ARBA00023170"/>
    </source>
</evidence>
<evidence type="ECO:0000256" key="4">
    <source>
        <dbReference type="ARBA" id="ARBA00022553"/>
    </source>
</evidence>
<reference evidence="16" key="1">
    <citation type="journal article" date="2019" name="Int. J. Syst. Evol. Microbiol.">
        <title>The Global Catalogue of Microorganisms (GCM) 10K type strain sequencing project: providing services to taxonomists for standard genome sequencing and annotation.</title>
        <authorList>
            <consortium name="The Broad Institute Genomics Platform"/>
            <consortium name="The Broad Institute Genome Sequencing Center for Infectious Disease"/>
            <person name="Wu L."/>
            <person name="Ma J."/>
        </authorList>
    </citation>
    <scope>NUCLEOTIDE SEQUENCE [LARGE SCALE GENOMIC DNA]</scope>
    <source>
        <strain evidence="16">CCUG 60527</strain>
    </source>
</reference>
<organism evidence="15 16">
    <name type="scientific">Tenacibaculum geojense</name>
    <dbReference type="NCBI Taxonomy" id="915352"/>
    <lineage>
        <taxon>Bacteria</taxon>
        <taxon>Pseudomonadati</taxon>
        <taxon>Bacteroidota</taxon>
        <taxon>Flavobacteriia</taxon>
        <taxon>Flavobacteriales</taxon>
        <taxon>Flavobacteriaceae</taxon>
        <taxon>Tenacibaculum</taxon>
    </lineage>
</organism>
<feature type="domain" description="Response regulatory" evidence="14">
    <location>
        <begin position="734"/>
        <end position="845"/>
    </location>
</feature>
<keyword evidence="11" id="KW-0675">Receptor</keyword>
<keyword evidence="4 12" id="KW-0597">Phosphoprotein</keyword>
<dbReference type="Proteomes" id="UP001597062">
    <property type="component" value="Unassembled WGS sequence"/>
</dbReference>
<dbReference type="InterPro" id="IPR011102">
    <property type="entry name" value="Sig_transdc_His_kinase_HWE"/>
</dbReference>
<gene>
    <name evidence="15" type="ORF">ACFQ1U_04245</name>
</gene>
<dbReference type="Gene3D" id="3.40.50.2300">
    <property type="match status" value="1"/>
</dbReference>
<dbReference type="PANTHER" id="PTHR41523">
    <property type="entry name" value="TWO-COMPONENT SYSTEM SENSOR PROTEIN"/>
    <property type="match status" value="1"/>
</dbReference>
<dbReference type="SUPFAM" id="SSF55781">
    <property type="entry name" value="GAF domain-like"/>
    <property type="match status" value="2"/>
</dbReference>
<dbReference type="PROSITE" id="PS50110">
    <property type="entry name" value="RESPONSE_REGULATORY"/>
    <property type="match status" value="1"/>
</dbReference>
<evidence type="ECO:0000256" key="7">
    <source>
        <dbReference type="ARBA" id="ARBA00022741"/>
    </source>
</evidence>
<dbReference type="InterPro" id="IPR013654">
    <property type="entry name" value="PAS_2"/>
</dbReference>
<dbReference type="Gene3D" id="3.30.450.270">
    <property type="match status" value="1"/>
</dbReference>
<evidence type="ECO:0000256" key="8">
    <source>
        <dbReference type="ARBA" id="ARBA00022777"/>
    </source>
</evidence>